<evidence type="ECO:0000256" key="5">
    <source>
        <dbReference type="SAM" id="MobiDB-lite"/>
    </source>
</evidence>
<proteinExistence type="predicted"/>
<dbReference type="PANTHER" id="PTHR11706">
    <property type="entry name" value="SOLUTE CARRIER PROTEIN FAMILY 11 MEMBER"/>
    <property type="match status" value="1"/>
</dbReference>
<dbReference type="Pfam" id="PF01566">
    <property type="entry name" value="Nramp"/>
    <property type="match status" value="1"/>
</dbReference>
<comment type="subcellular location">
    <subcellularLocation>
        <location evidence="1">Membrane</location>
        <topology evidence="1">Multi-pass membrane protein</topology>
    </subcellularLocation>
</comment>
<evidence type="ECO:0000313" key="8">
    <source>
        <dbReference type="Proteomes" id="UP000198929"/>
    </source>
</evidence>
<dbReference type="Proteomes" id="UP000198929">
    <property type="component" value="Unassembled WGS sequence"/>
</dbReference>
<evidence type="ECO:0000256" key="6">
    <source>
        <dbReference type="SAM" id="Phobius"/>
    </source>
</evidence>
<dbReference type="PANTHER" id="PTHR11706:SF3">
    <property type="entry name" value="METAL ION TRANSPORT PROTEIN"/>
    <property type="match status" value="1"/>
</dbReference>
<dbReference type="NCBIfam" id="NF037982">
    <property type="entry name" value="Nramp_1"/>
    <property type="match status" value="1"/>
</dbReference>
<accession>A0A1H9R8K0</accession>
<name>A0A1H9R8K0_9CORY</name>
<organism evidence="7 8">
    <name type="scientific">Corynebacterium cystitidis DSM 20524</name>
    <dbReference type="NCBI Taxonomy" id="1121357"/>
    <lineage>
        <taxon>Bacteria</taxon>
        <taxon>Bacillati</taxon>
        <taxon>Actinomycetota</taxon>
        <taxon>Actinomycetes</taxon>
        <taxon>Mycobacteriales</taxon>
        <taxon>Corynebacteriaceae</taxon>
        <taxon>Corynebacterium</taxon>
    </lineage>
</organism>
<dbReference type="RefSeq" id="WP_197697183.1">
    <property type="nucleotide sequence ID" value="NZ_CP047199.1"/>
</dbReference>
<evidence type="ECO:0000256" key="1">
    <source>
        <dbReference type="ARBA" id="ARBA00004141"/>
    </source>
</evidence>
<feature type="region of interest" description="Disordered" evidence="5">
    <location>
        <begin position="1"/>
        <end position="32"/>
    </location>
</feature>
<feature type="transmembrane region" description="Helical" evidence="6">
    <location>
        <begin position="398"/>
        <end position="417"/>
    </location>
</feature>
<keyword evidence="2 6" id="KW-0812">Transmembrane</keyword>
<dbReference type="GO" id="GO:0005886">
    <property type="term" value="C:plasma membrane"/>
    <property type="evidence" value="ECO:0007669"/>
    <property type="project" value="TreeGrafter"/>
</dbReference>
<dbReference type="STRING" id="1121357.SAMN05661109_00811"/>
<evidence type="ECO:0000256" key="4">
    <source>
        <dbReference type="ARBA" id="ARBA00023136"/>
    </source>
</evidence>
<dbReference type="InterPro" id="IPR001046">
    <property type="entry name" value="NRAMP_fam"/>
</dbReference>
<feature type="compositionally biased region" description="Polar residues" evidence="5">
    <location>
        <begin position="1"/>
        <end position="19"/>
    </location>
</feature>
<reference evidence="8" key="1">
    <citation type="submission" date="2016-10" db="EMBL/GenBank/DDBJ databases">
        <authorList>
            <person name="Varghese N."/>
            <person name="Submissions S."/>
        </authorList>
    </citation>
    <scope>NUCLEOTIDE SEQUENCE [LARGE SCALE GENOMIC DNA]</scope>
    <source>
        <strain evidence="8">DSM 20524</strain>
    </source>
</reference>
<dbReference type="EMBL" id="FOGQ01000002">
    <property type="protein sequence ID" value="SER69052.1"/>
    <property type="molecule type" value="Genomic_DNA"/>
</dbReference>
<feature type="transmembrane region" description="Helical" evidence="6">
    <location>
        <begin position="457"/>
        <end position="480"/>
    </location>
</feature>
<feature type="transmembrane region" description="Helical" evidence="6">
    <location>
        <begin position="300"/>
        <end position="323"/>
    </location>
</feature>
<feature type="transmembrane region" description="Helical" evidence="6">
    <location>
        <begin position="346"/>
        <end position="366"/>
    </location>
</feature>
<feature type="transmembrane region" description="Helical" evidence="6">
    <location>
        <begin position="81"/>
        <end position="99"/>
    </location>
</feature>
<feature type="transmembrane region" description="Helical" evidence="6">
    <location>
        <begin position="173"/>
        <end position="191"/>
    </location>
</feature>
<protein>
    <submittedName>
        <fullName evidence="7">Mn2+ and Fe2+ transporters of the NRAMP family</fullName>
    </submittedName>
</protein>
<keyword evidence="4 6" id="KW-0472">Membrane</keyword>
<feature type="compositionally biased region" description="Basic and acidic residues" evidence="5">
    <location>
        <begin position="20"/>
        <end position="32"/>
    </location>
</feature>
<dbReference type="AlphaFoldDB" id="A0A1H9R8K0"/>
<evidence type="ECO:0000256" key="2">
    <source>
        <dbReference type="ARBA" id="ARBA00022692"/>
    </source>
</evidence>
<evidence type="ECO:0000313" key="7">
    <source>
        <dbReference type="EMBL" id="SER69052.1"/>
    </source>
</evidence>
<dbReference type="GO" id="GO:0034755">
    <property type="term" value="P:iron ion transmembrane transport"/>
    <property type="evidence" value="ECO:0007669"/>
    <property type="project" value="TreeGrafter"/>
</dbReference>
<keyword evidence="8" id="KW-1185">Reference proteome</keyword>
<gene>
    <name evidence="7" type="ORF">SAMN05661109_00811</name>
</gene>
<keyword evidence="3 6" id="KW-1133">Transmembrane helix</keyword>
<feature type="transmembrane region" description="Helical" evidence="6">
    <location>
        <begin position="133"/>
        <end position="161"/>
    </location>
</feature>
<feature type="transmembrane region" description="Helical" evidence="6">
    <location>
        <begin position="237"/>
        <end position="257"/>
    </location>
</feature>
<feature type="transmembrane region" description="Helical" evidence="6">
    <location>
        <begin position="203"/>
        <end position="225"/>
    </location>
</feature>
<dbReference type="GO" id="GO:0015086">
    <property type="term" value="F:cadmium ion transmembrane transporter activity"/>
    <property type="evidence" value="ECO:0007669"/>
    <property type="project" value="TreeGrafter"/>
</dbReference>
<dbReference type="GO" id="GO:0005384">
    <property type="term" value="F:manganese ion transmembrane transporter activity"/>
    <property type="evidence" value="ECO:0007669"/>
    <property type="project" value="TreeGrafter"/>
</dbReference>
<sequence length="483" mass="52420">MSPTSTHPEGTSAHQNTAEHPQKPTIDDVHSDPYKLTKDKIKEPPTGFKNSIKFLGPGMITSAAVVGSGELITATTLGSRVGMMLLWLILVSTFVKVFVQVEIARWSISTGKPAIFGYDEVKPKIAGRGWPSYIVLLMFFQYTTSQAGVIGAAGVAMSMLIPLASGPSDPLSIAIWVWVMAVLAIIIHMANRYDVIENISTTLVFVVTILIIGMVFAIQFTEFAWTASELAEGMRFQIAAGSMGIALSMFGLTGVGAGEISGYSFWVVEKGYAAWTGPNDGSEAWVKRARGWISVMKKDAWISWVIYTMSTMAFYILGATVLYKQNLVVDGTDLVGTIARIFTDTLGGWVGPVFLVFAALTLYKTILANVPSLARSTAASLSVFRLFVWTDQKKRDRVMRTLMIIFPIFWAGAVTVFQSPFFLVMLGGTLNAVYLIIVAISTLYLSATQTDKRIKDGVGFTIFLVISAIAILGVGVVGLADMF</sequence>
<evidence type="ECO:0000256" key="3">
    <source>
        <dbReference type="ARBA" id="ARBA00022989"/>
    </source>
</evidence>
<feature type="transmembrane region" description="Helical" evidence="6">
    <location>
        <begin position="423"/>
        <end position="445"/>
    </location>
</feature>